<feature type="compositionally biased region" description="Basic and acidic residues" evidence="8">
    <location>
        <begin position="93"/>
        <end position="111"/>
    </location>
</feature>
<keyword evidence="4" id="KW-0963">Cytoplasm</keyword>
<dbReference type="GO" id="GO:0050265">
    <property type="term" value="F:RNA uridylyltransferase activity"/>
    <property type="evidence" value="ECO:0007669"/>
    <property type="project" value="TreeGrafter"/>
</dbReference>
<evidence type="ECO:0000256" key="4">
    <source>
        <dbReference type="ARBA" id="ARBA00022490"/>
    </source>
</evidence>
<name>A0A7N0ZS07_KALFE</name>
<evidence type="ECO:0000313" key="11">
    <source>
        <dbReference type="EnsemblPlants" id="Kaladp0022s0052.1.v1.1"/>
    </source>
</evidence>
<dbReference type="GO" id="GO:0061157">
    <property type="term" value="P:mRNA destabilization"/>
    <property type="evidence" value="ECO:0007669"/>
    <property type="project" value="UniProtKB-ARBA"/>
</dbReference>
<dbReference type="PANTHER" id="PTHR12271">
    <property type="entry name" value="POLY A POLYMERASE CID PAP -RELATED"/>
    <property type="match status" value="1"/>
</dbReference>
<dbReference type="GO" id="GO:0046872">
    <property type="term" value="F:metal ion binding"/>
    <property type="evidence" value="ECO:0007669"/>
    <property type="project" value="UniProtKB-KW"/>
</dbReference>
<dbReference type="Proteomes" id="UP000594263">
    <property type="component" value="Unplaced"/>
</dbReference>
<evidence type="ECO:0000259" key="9">
    <source>
        <dbReference type="Pfam" id="PF03828"/>
    </source>
</evidence>
<dbReference type="InterPro" id="IPR043519">
    <property type="entry name" value="NT_sf"/>
</dbReference>
<protein>
    <submittedName>
        <fullName evidence="11">Uncharacterized protein</fullName>
    </submittedName>
</protein>
<dbReference type="CDD" id="cd05402">
    <property type="entry name" value="NT_PAP_TUTase"/>
    <property type="match status" value="1"/>
</dbReference>
<accession>A0A7N0ZS07</accession>
<keyword evidence="7" id="KW-0460">Magnesium</keyword>
<dbReference type="GO" id="GO:0006402">
    <property type="term" value="P:mRNA catabolic process"/>
    <property type="evidence" value="ECO:0007669"/>
    <property type="project" value="UniProtKB-ARBA"/>
</dbReference>
<keyword evidence="12" id="KW-1185">Reference proteome</keyword>
<dbReference type="PANTHER" id="PTHR12271:SF40">
    <property type="entry name" value="POLY(A) RNA POLYMERASE GLD2"/>
    <property type="match status" value="1"/>
</dbReference>
<evidence type="ECO:0000313" key="12">
    <source>
        <dbReference type="Proteomes" id="UP000594263"/>
    </source>
</evidence>
<dbReference type="GO" id="GO:0031123">
    <property type="term" value="P:RNA 3'-end processing"/>
    <property type="evidence" value="ECO:0007669"/>
    <property type="project" value="TreeGrafter"/>
</dbReference>
<feature type="region of interest" description="Disordered" evidence="8">
    <location>
        <begin position="45"/>
        <end position="124"/>
    </location>
</feature>
<reference evidence="11" key="1">
    <citation type="submission" date="2021-01" db="UniProtKB">
        <authorList>
            <consortium name="EnsemblPlants"/>
        </authorList>
    </citation>
    <scope>IDENTIFICATION</scope>
</reference>
<feature type="compositionally biased region" description="Basic and acidic residues" evidence="8">
    <location>
        <begin position="53"/>
        <end position="66"/>
    </location>
</feature>
<evidence type="ECO:0000256" key="1">
    <source>
        <dbReference type="ARBA" id="ARBA00001936"/>
    </source>
</evidence>
<feature type="domain" description="Poly(A) RNA polymerase mitochondrial-like central palm" evidence="10">
    <location>
        <begin position="184"/>
        <end position="312"/>
    </location>
</feature>
<keyword evidence="6" id="KW-0479">Metal-binding</keyword>
<dbReference type="AlphaFoldDB" id="A0A7N0ZS07"/>
<evidence type="ECO:0000256" key="7">
    <source>
        <dbReference type="ARBA" id="ARBA00022842"/>
    </source>
</evidence>
<dbReference type="InterPro" id="IPR002058">
    <property type="entry name" value="PAP_assoc"/>
</dbReference>
<dbReference type="Gene3D" id="1.10.1410.10">
    <property type="match status" value="1"/>
</dbReference>
<evidence type="ECO:0000256" key="8">
    <source>
        <dbReference type="SAM" id="MobiDB-lite"/>
    </source>
</evidence>
<comment type="cofactor">
    <cofactor evidence="1">
        <name>Mn(2+)</name>
        <dbReference type="ChEBI" id="CHEBI:29035"/>
    </cofactor>
</comment>
<dbReference type="Pfam" id="PF03828">
    <property type="entry name" value="PAP_assoc"/>
    <property type="match status" value="1"/>
</dbReference>
<proteinExistence type="predicted"/>
<dbReference type="EnsemblPlants" id="Kaladp0022s0052.1.v1.1">
    <property type="protein sequence ID" value="Kaladp0022s0052.1.v1.1"/>
    <property type="gene ID" value="Kaladp0022s0052.v1.1"/>
</dbReference>
<dbReference type="GO" id="GO:0005737">
    <property type="term" value="C:cytoplasm"/>
    <property type="evidence" value="ECO:0007669"/>
    <property type="project" value="UniProtKB-SubCell"/>
</dbReference>
<evidence type="ECO:0000256" key="2">
    <source>
        <dbReference type="ARBA" id="ARBA00001946"/>
    </source>
</evidence>
<organism evidence="11 12">
    <name type="scientific">Kalanchoe fedtschenkoi</name>
    <name type="common">Lavender scallops</name>
    <name type="synonym">South American air plant</name>
    <dbReference type="NCBI Taxonomy" id="63787"/>
    <lineage>
        <taxon>Eukaryota</taxon>
        <taxon>Viridiplantae</taxon>
        <taxon>Streptophyta</taxon>
        <taxon>Embryophyta</taxon>
        <taxon>Tracheophyta</taxon>
        <taxon>Spermatophyta</taxon>
        <taxon>Magnoliopsida</taxon>
        <taxon>eudicotyledons</taxon>
        <taxon>Gunneridae</taxon>
        <taxon>Pentapetalae</taxon>
        <taxon>Saxifragales</taxon>
        <taxon>Crassulaceae</taxon>
        <taxon>Kalanchoe</taxon>
    </lineage>
</organism>
<evidence type="ECO:0000256" key="6">
    <source>
        <dbReference type="ARBA" id="ARBA00022723"/>
    </source>
</evidence>
<feature type="domain" description="PAP-associated" evidence="9">
    <location>
        <begin position="400"/>
        <end position="460"/>
    </location>
</feature>
<dbReference type="InterPro" id="IPR054708">
    <property type="entry name" value="MTPAP-like_central"/>
</dbReference>
<dbReference type="FunFam" id="3.30.460.10:FF:000067">
    <property type="entry name" value="Terminal uridylyltransferase cid1"/>
    <property type="match status" value="1"/>
</dbReference>
<dbReference type="Gene3D" id="3.30.460.10">
    <property type="entry name" value="Beta Polymerase, domain 2"/>
    <property type="match status" value="1"/>
</dbReference>
<keyword evidence="5" id="KW-0808">Transferase</keyword>
<evidence type="ECO:0000256" key="5">
    <source>
        <dbReference type="ARBA" id="ARBA00022679"/>
    </source>
</evidence>
<comment type="subcellular location">
    <subcellularLocation>
        <location evidence="3">Cytoplasm</location>
    </subcellularLocation>
</comment>
<dbReference type="Pfam" id="PF22600">
    <property type="entry name" value="MTPAP-like_central"/>
    <property type="match status" value="1"/>
</dbReference>
<evidence type="ECO:0000256" key="3">
    <source>
        <dbReference type="ARBA" id="ARBA00004496"/>
    </source>
</evidence>
<comment type="cofactor">
    <cofactor evidence="2">
        <name>Mg(2+)</name>
        <dbReference type="ChEBI" id="CHEBI:18420"/>
    </cofactor>
</comment>
<dbReference type="SUPFAM" id="SSF81301">
    <property type="entry name" value="Nucleotidyltransferase"/>
    <property type="match status" value="1"/>
</dbReference>
<evidence type="ECO:0000259" key="10">
    <source>
        <dbReference type="Pfam" id="PF22600"/>
    </source>
</evidence>
<sequence length="518" mass="59158">MQKEGGKGLVHSNDTIRNRICIGESSNHAVSGYEQDMRLARELSEGDLLSSRQADHTESSVHERSHSSSQHITIRSGNEVKRGVRESTCLKPVPDKTKSSLDRENNMKEQPKSLGKVKGPQKHYKNKVKEQKLLKKMARRERIEAFLKKLRPDPRGKQMINDYVRILRRQLSCPVDIDRANAHFTRIYISLLPTEEENAKRKQLLTLLETLVGNEWPQAKLHVFGSCENSFGIINSDLDVCLSIDDENLDKSAFLLELAAVLKDGHLQNVEAVVRTRVPIVKFMDPSTGISCDISVNNYLPLVNTKLLRDYARLDGRLRQLALIVKHWAKSRGVNHPFNRTLSSYTYVLMCINFLQQREPVILPCLQAMLATYTTTVNGIECAFFDRVDEICHFGSNNESLSQLVWGFFNYWAYHHDYENDVVSVRTGSMLSKLSKGWETGKKDQKYTHFVSIEDPLDTTIDLGRVVDRKSIKILREEFERAAQIMQDDPQPWISLFETYVVPPIESFPLKATPIASS</sequence>
<dbReference type="SUPFAM" id="SSF81631">
    <property type="entry name" value="PAP/OAS1 substrate-binding domain"/>
    <property type="match status" value="1"/>
</dbReference>
<dbReference type="Gramene" id="Kaladp0022s0052.1.v1.1">
    <property type="protein sequence ID" value="Kaladp0022s0052.1.v1.1"/>
    <property type="gene ID" value="Kaladp0022s0052.v1.1"/>
</dbReference>